<dbReference type="Gene3D" id="1.20.1250.20">
    <property type="entry name" value="MFS general substrate transporter like domains"/>
    <property type="match status" value="1"/>
</dbReference>
<dbReference type="RefSeq" id="WP_285568413.1">
    <property type="nucleotide sequence ID" value="NZ_BSTK01000002.1"/>
</dbReference>
<comment type="caution">
    <text evidence="9">The sequence shown here is derived from an EMBL/GenBank/DDBJ whole genome shotgun (WGS) entry which is preliminary data.</text>
</comment>
<keyword evidence="3" id="KW-1003">Cell membrane</keyword>
<protein>
    <submittedName>
        <fullName evidence="9">MFS transporter</fullName>
    </submittedName>
</protein>
<feature type="transmembrane region" description="Helical" evidence="7">
    <location>
        <begin position="77"/>
        <end position="98"/>
    </location>
</feature>
<dbReference type="PANTHER" id="PTHR42718:SF40">
    <property type="entry name" value="METHYLENOMYCIN A RESISTANCE PROTEIN"/>
    <property type="match status" value="1"/>
</dbReference>
<feature type="transmembrane region" description="Helical" evidence="7">
    <location>
        <begin position="295"/>
        <end position="316"/>
    </location>
</feature>
<evidence type="ECO:0000256" key="6">
    <source>
        <dbReference type="ARBA" id="ARBA00023136"/>
    </source>
</evidence>
<feature type="transmembrane region" description="Helical" evidence="7">
    <location>
        <begin position="424"/>
        <end position="445"/>
    </location>
</feature>
<reference evidence="9" key="1">
    <citation type="submission" date="2023-03" db="EMBL/GenBank/DDBJ databases">
        <title>Actinoallomurus iriomotensis NBRC 103684.</title>
        <authorList>
            <person name="Ichikawa N."/>
            <person name="Sato H."/>
            <person name="Tonouchi N."/>
        </authorList>
    </citation>
    <scope>NUCLEOTIDE SEQUENCE</scope>
    <source>
        <strain evidence="9">NBRC 103684</strain>
    </source>
</reference>
<keyword evidence="6 7" id="KW-0472">Membrane</keyword>
<dbReference type="PRINTS" id="PR01036">
    <property type="entry name" value="TCRTETB"/>
</dbReference>
<evidence type="ECO:0000256" key="1">
    <source>
        <dbReference type="ARBA" id="ARBA00004651"/>
    </source>
</evidence>
<keyword evidence="10" id="KW-1185">Reference proteome</keyword>
<feature type="transmembrane region" description="Helical" evidence="7">
    <location>
        <begin position="7"/>
        <end position="29"/>
    </location>
</feature>
<keyword evidence="4 7" id="KW-0812">Transmembrane</keyword>
<dbReference type="AlphaFoldDB" id="A0A9W6VZE7"/>
<dbReference type="CDD" id="cd17321">
    <property type="entry name" value="MFS_MMR_MDR_like"/>
    <property type="match status" value="1"/>
</dbReference>
<name>A0A9W6VZE7_9ACTN</name>
<feature type="transmembrane region" description="Helical" evidence="7">
    <location>
        <begin position="226"/>
        <end position="244"/>
    </location>
</feature>
<feature type="transmembrane region" description="Helical" evidence="7">
    <location>
        <begin position="162"/>
        <end position="182"/>
    </location>
</feature>
<evidence type="ECO:0000313" key="9">
    <source>
        <dbReference type="EMBL" id="GLY83796.1"/>
    </source>
</evidence>
<dbReference type="PANTHER" id="PTHR42718">
    <property type="entry name" value="MAJOR FACILITATOR SUPERFAMILY MULTIDRUG TRANSPORTER MFSC"/>
    <property type="match status" value="1"/>
</dbReference>
<dbReference type="GO" id="GO:0022857">
    <property type="term" value="F:transmembrane transporter activity"/>
    <property type="evidence" value="ECO:0007669"/>
    <property type="project" value="InterPro"/>
</dbReference>
<evidence type="ECO:0000256" key="2">
    <source>
        <dbReference type="ARBA" id="ARBA00022448"/>
    </source>
</evidence>
<evidence type="ECO:0000256" key="3">
    <source>
        <dbReference type="ARBA" id="ARBA00022475"/>
    </source>
</evidence>
<dbReference type="NCBIfam" id="TIGR00711">
    <property type="entry name" value="efflux_EmrB"/>
    <property type="match status" value="1"/>
</dbReference>
<proteinExistence type="predicted"/>
<evidence type="ECO:0000256" key="4">
    <source>
        <dbReference type="ARBA" id="ARBA00022692"/>
    </source>
</evidence>
<dbReference type="SUPFAM" id="SSF103473">
    <property type="entry name" value="MFS general substrate transporter"/>
    <property type="match status" value="1"/>
</dbReference>
<dbReference type="GO" id="GO:0005886">
    <property type="term" value="C:plasma membrane"/>
    <property type="evidence" value="ECO:0007669"/>
    <property type="project" value="UniProtKB-SubCell"/>
</dbReference>
<feature type="transmembrane region" description="Helical" evidence="7">
    <location>
        <begin position="328"/>
        <end position="347"/>
    </location>
</feature>
<accession>A0A9W6VZE7</accession>
<dbReference type="Pfam" id="PF07690">
    <property type="entry name" value="MFS_1"/>
    <property type="match status" value="1"/>
</dbReference>
<feature type="transmembrane region" description="Helical" evidence="7">
    <location>
        <begin position="359"/>
        <end position="379"/>
    </location>
</feature>
<keyword evidence="5 7" id="KW-1133">Transmembrane helix</keyword>
<feature type="transmembrane region" description="Helical" evidence="7">
    <location>
        <begin position="104"/>
        <end position="123"/>
    </location>
</feature>
<dbReference type="PROSITE" id="PS50850">
    <property type="entry name" value="MFS"/>
    <property type="match status" value="1"/>
</dbReference>
<evidence type="ECO:0000256" key="5">
    <source>
        <dbReference type="ARBA" id="ARBA00022989"/>
    </source>
</evidence>
<dbReference type="Proteomes" id="UP001165074">
    <property type="component" value="Unassembled WGS sequence"/>
</dbReference>
<organism evidence="9 10">
    <name type="scientific">Actinoallomurus iriomotensis</name>
    <dbReference type="NCBI Taxonomy" id="478107"/>
    <lineage>
        <taxon>Bacteria</taxon>
        <taxon>Bacillati</taxon>
        <taxon>Actinomycetota</taxon>
        <taxon>Actinomycetes</taxon>
        <taxon>Streptosporangiales</taxon>
        <taxon>Thermomonosporaceae</taxon>
        <taxon>Actinoallomurus</taxon>
    </lineage>
</organism>
<comment type="subcellular location">
    <subcellularLocation>
        <location evidence="1">Cell membrane</location>
        <topology evidence="1">Multi-pass membrane protein</topology>
    </subcellularLocation>
</comment>
<keyword evidence="2" id="KW-0813">Transport</keyword>
<feature type="domain" description="Major facilitator superfamily (MFS) profile" evidence="8">
    <location>
        <begin position="7"/>
        <end position="450"/>
    </location>
</feature>
<evidence type="ECO:0000259" key="8">
    <source>
        <dbReference type="PROSITE" id="PS50850"/>
    </source>
</evidence>
<evidence type="ECO:0000256" key="7">
    <source>
        <dbReference type="SAM" id="Phobius"/>
    </source>
</evidence>
<dbReference type="EMBL" id="BSTK01000002">
    <property type="protein sequence ID" value="GLY83796.1"/>
    <property type="molecule type" value="Genomic_DNA"/>
</dbReference>
<feature type="transmembrane region" description="Helical" evidence="7">
    <location>
        <begin position="265"/>
        <end position="289"/>
    </location>
</feature>
<feature type="transmembrane region" description="Helical" evidence="7">
    <location>
        <begin position="400"/>
        <end position="418"/>
    </location>
</feature>
<dbReference type="InterPro" id="IPR011701">
    <property type="entry name" value="MFS"/>
</dbReference>
<dbReference type="Gene3D" id="1.20.1720.10">
    <property type="entry name" value="Multidrug resistance protein D"/>
    <property type="match status" value="1"/>
</dbReference>
<dbReference type="InterPro" id="IPR020846">
    <property type="entry name" value="MFS_dom"/>
</dbReference>
<sequence>MHFDLRPLVAICFGWFMVIVDATIVNVALPKLGAELDASVSGLQWVVDGYTVVFAGLLLSAGWLGDRLGGKRVFQAGLALFIVASAACGFAPSLPLLISARVVQGLGAALLVPSSLALLQASYDDRGTRARAIGIWAMVGGFASGSGPLFGGILAYGLGWRWIFFVNLPVGILGMLLAARWVDAGRRGRGGGERLDLAGQVTGIVALLSITVGMVEAGRTGWTSPVALAGFVIFVLAAVAFLVAESRVRAPMIPLSLFRDRELSAATAIGCLMNLGFYGLLFVITLYFQQVRGDSALITGLALLPQTGVIAFGSWLGGRITARSGPRIPMIVGMAAGAVGFFALTIVDKSIPYWEMVPPMAATGLGISFTMPAATAAVVEGAPQERTGIASGTLNASRQVGGAIGIALLGAFVAGGTSDFVPGLRIALVIAGVTYALGAALALTVPRQPHEAADDRVAAHASR</sequence>
<evidence type="ECO:0000313" key="10">
    <source>
        <dbReference type="Proteomes" id="UP001165074"/>
    </source>
</evidence>
<feature type="transmembrane region" description="Helical" evidence="7">
    <location>
        <begin position="135"/>
        <end position="156"/>
    </location>
</feature>
<dbReference type="InterPro" id="IPR004638">
    <property type="entry name" value="EmrB-like"/>
</dbReference>
<dbReference type="InterPro" id="IPR036259">
    <property type="entry name" value="MFS_trans_sf"/>
</dbReference>
<feature type="transmembrane region" description="Helical" evidence="7">
    <location>
        <begin position="194"/>
        <end position="214"/>
    </location>
</feature>
<gene>
    <name evidence="9" type="ORF">Airi02_017250</name>
</gene>
<feature type="transmembrane region" description="Helical" evidence="7">
    <location>
        <begin position="49"/>
        <end position="65"/>
    </location>
</feature>